<evidence type="ECO:0000256" key="1">
    <source>
        <dbReference type="ARBA" id="ARBA00022729"/>
    </source>
</evidence>
<reference evidence="3 4" key="1">
    <citation type="submission" date="2015-02" db="EMBL/GenBank/DDBJ databases">
        <title>Single-cell genomics of uncultivated deep-branching MTB reveals a conserved set of magnetosome genes.</title>
        <authorList>
            <person name="Kolinko S."/>
            <person name="Richter M."/>
            <person name="Glockner F.O."/>
            <person name="Brachmann A."/>
            <person name="Schuler D."/>
        </authorList>
    </citation>
    <scope>NUCLEOTIDE SEQUENCE [LARGE SCALE GENOMIC DNA]</scope>
    <source>
        <strain evidence="3">SKK-01</strain>
    </source>
</reference>
<organism evidence="3 4">
    <name type="scientific">Candidatus Omnitrophus magneticus</name>
    <dbReference type="NCBI Taxonomy" id="1609969"/>
    <lineage>
        <taxon>Bacteria</taxon>
        <taxon>Pseudomonadati</taxon>
        <taxon>Candidatus Omnitrophota</taxon>
        <taxon>Candidatus Omnitrophus</taxon>
    </lineage>
</organism>
<evidence type="ECO:0000313" key="3">
    <source>
        <dbReference type="EMBL" id="KJJ83406.1"/>
    </source>
</evidence>
<evidence type="ECO:0000256" key="2">
    <source>
        <dbReference type="SAM" id="Phobius"/>
    </source>
</evidence>
<comment type="caution">
    <text evidence="3">The sequence shown here is derived from an EMBL/GenBank/DDBJ whole genome shotgun (WGS) entry which is preliminary data.</text>
</comment>
<keyword evidence="1" id="KW-0732">Signal</keyword>
<dbReference type="InterPro" id="IPR028994">
    <property type="entry name" value="Integrin_alpha_N"/>
</dbReference>
<protein>
    <submittedName>
        <fullName evidence="3">Secreted protein</fullName>
    </submittedName>
</protein>
<keyword evidence="2" id="KW-0812">Transmembrane</keyword>
<feature type="non-terminal residue" evidence="3">
    <location>
        <position position="74"/>
    </location>
</feature>
<accession>A0A0F0CPF7</accession>
<dbReference type="SUPFAM" id="SSF69318">
    <property type="entry name" value="Integrin alpha N-terminal domain"/>
    <property type="match status" value="1"/>
</dbReference>
<dbReference type="Pfam" id="PF01839">
    <property type="entry name" value="FG-GAP"/>
    <property type="match status" value="1"/>
</dbReference>
<name>A0A0F0CPF7_9BACT</name>
<feature type="transmembrane region" description="Helical" evidence="2">
    <location>
        <begin position="12"/>
        <end position="31"/>
    </location>
</feature>
<keyword evidence="2" id="KW-1133">Transmembrane helix</keyword>
<dbReference type="AlphaFoldDB" id="A0A0F0CPF7"/>
<dbReference type="InterPro" id="IPR013517">
    <property type="entry name" value="FG-GAP"/>
</dbReference>
<keyword evidence="4" id="KW-1185">Reference proteome</keyword>
<dbReference type="Gene3D" id="2.130.10.130">
    <property type="entry name" value="Integrin alpha, N-terminal"/>
    <property type="match status" value="1"/>
</dbReference>
<dbReference type="Proteomes" id="UP000033428">
    <property type="component" value="Unassembled WGS sequence"/>
</dbReference>
<gene>
    <name evidence="3" type="ORF">OMAG_002726</name>
</gene>
<evidence type="ECO:0000313" key="4">
    <source>
        <dbReference type="Proteomes" id="UP000033428"/>
    </source>
</evidence>
<dbReference type="EMBL" id="JYNY01000594">
    <property type="protein sequence ID" value="KJJ83406.1"/>
    <property type="molecule type" value="Genomic_DNA"/>
</dbReference>
<sequence>MKNLIKTNFVKSITVLVMVYAGLFCVTPILANAASDLNGDGYPDIVFSNFTNGSNVNINSYIYWGGATGPYSTK</sequence>
<keyword evidence="2" id="KW-0472">Membrane</keyword>
<proteinExistence type="predicted"/>